<dbReference type="EMBL" id="JASCTH010000036">
    <property type="protein sequence ID" value="MDI6104748.1"/>
    <property type="molecule type" value="Genomic_DNA"/>
</dbReference>
<accession>A0ABT6WYD1</accession>
<evidence type="ECO:0000313" key="2">
    <source>
        <dbReference type="Proteomes" id="UP001241758"/>
    </source>
</evidence>
<proteinExistence type="predicted"/>
<gene>
    <name evidence="1" type="ORF">QLQ12_39775</name>
</gene>
<reference evidence="1 2" key="1">
    <citation type="submission" date="2023-05" db="EMBL/GenBank/DDBJ databases">
        <title>Actinoplanes sp. NEAU-A12 genome sequencing.</title>
        <authorList>
            <person name="Wang Z.-S."/>
        </authorList>
    </citation>
    <scope>NUCLEOTIDE SEQUENCE [LARGE SCALE GENOMIC DNA]</scope>
    <source>
        <strain evidence="1 2">NEAU-A12</strain>
    </source>
</reference>
<protein>
    <submittedName>
        <fullName evidence="1">Uncharacterized protein</fullName>
    </submittedName>
</protein>
<dbReference type="Proteomes" id="UP001241758">
    <property type="component" value="Unassembled WGS sequence"/>
</dbReference>
<comment type="caution">
    <text evidence="1">The sequence shown here is derived from an EMBL/GenBank/DDBJ whole genome shotgun (WGS) entry which is preliminary data.</text>
</comment>
<evidence type="ECO:0000313" key="1">
    <source>
        <dbReference type="EMBL" id="MDI6104748.1"/>
    </source>
</evidence>
<organism evidence="1 2">
    <name type="scientific">Actinoplanes sandaracinus</name>
    <dbReference type="NCBI Taxonomy" id="3045177"/>
    <lineage>
        <taxon>Bacteria</taxon>
        <taxon>Bacillati</taxon>
        <taxon>Actinomycetota</taxon>
        <taxon>Actinomycetes</taxon>
        <taxon>Micromonosporales</taxon>
        <taxon>Micromonosporaceae</taxon>
        <taxon>Actinoplanes</taxon>
    </lineage>
</organism>
<name>A0ABT6WYD1_9ACTN</name>
<dbReference type="RefSeq" id="WP_282766159.1">
    <property type="nucleotide sequence ID" value="NZ_JASCTH010000036.1"/>
</dbReference>
<keyword evidence="2" id="KW-1185">Reference proteome</keyword>
<sequence>MDMAAAPAGKARGRRVWLILALAVVLVAGVAVLTWPRVTTVKTMTATEHYGEDGGHVAVLKHVHAPLGTDHWEIVMGRDPSGGYGHGVRLDATGVDASSVVVEWGKDDATIVYGSGHRLTVPARFFTGGR</sequence>